<proteinExistence type="predicted"/>
<feature type="compositionally biased region" description="Polar residues" evidence="1">
    <location>
        <begin position="157"/>
        <end position="169"/>
    </location>
</feature>
<evidence type="ECO:0000313" key="2">
    <source>
        <dbReference type="EMBL" id="EGC46286.1"/>
    </source>
</evidence>
<feature type="region of interest" description="Disordered" evidence="1">
    <location>
        <begin position="52"/>
        <end position="83"/>
    </location>
</feature>
<reference evidence="3" key="1">
    <citation type="submission" date="2008-07" db="EMBL/GenBank/DDBJ databases">
        <title>Annotation of Ajellomyces capsulatus strain H88.</title>
        <authorList>
            <person name="Champion M."/>
            <person name="Cuomo C."/>
            <person name="Ma L.-J."/>
            <person name="Henn M.R."/>
            <person name="Sil A."/>
            <person name="Goldman B."/>
            <person name="Young S.K."/>
            <person name="Kodira C.D."/>
            <person name="Zeng Q."/>
            <person name="Koehrsen M."/>
            <person name="Alvarado L."/>
            <person name="Berlin A."/>
            <person name="Borenstein D."/>
            <person name="Chen Z."/>
            <person name="Engels R."/>
            <person name="Freedman E."/>
            <person name="Gellesch M."/>
            <person name="Goldberg J."/>
            <person name="Griggs A."/>
            <person name="Gujja S."/>
            <person name="Heiman D."/>
            <person name="Hepburn T."/>
            <person name="Howarth C."/>
            <person name="Jen D."/>
            <person name="Larson L."/>
            <person name="Lewis B."/>
            <person name="Mehta T."/>
            <person name="Park D."/>
            <person name="Pearson M."/>
            <person name="Roberts A."/>
            <person name="Saif S."/>
            <person name="Shea T."/>
            <person name="Shenoy N."/>
            <person name="Sisk P."/>
            <person name="Stolte C."/>
            <person name="Sykes S."/>
            <person name="Walk T."/>
            <person name="White J."/>
            <person name="Yandava C."/>
            <person name="Klein B."/>
            <person name="McEwen J.G."/>
            <person name="Puccia R."/>
            <person name="Goldman G.H."/>
            <person name="Felipe M.S."/>
            <person name="Nino-Vega G."/>
            <person name="San-Blas G."/>
            <person name="Taylor J."/>
            <person name="Mendoza L."/>
            <person name="Galagan J."/>
            <person name="Nusbaum C."/>
            <person name="Birren B."/>
        </authorList>
    </citation>
    <scope>NUCLEOTIDE SEQUENCE [LARGE SCALE GENOMIC DNA]</scope>
    <source>
        <strain evidence="3">H88</strain>
    </source>
</reference>
<gene>
    <name evidence="2" type="ORF">HCEG_05500</name>
</gene>
<evidence type="ECO:0000313" key="3">
    <source>
        <dbReference type="Proteomes" id="UP000008142"/>
    </source>
</evidence>
<accession>F0UHS6</accession>
<evidence type="ECO:0000256" key="1">
    <source>
        <dbReference type="SAM" id="MobiDB-lite"/>
    </source>
</evidence>
<dbReference type="EMBL" id="DS990639">
    <property type="protein sequence ID" value="EGC46286.1"/>
    <property type="molecule type" value="Genomic_DNA"/>
</dbReference>
<sequence length="169" mass="18282">MGGCTTQPRRQEQKATIIRSNCRPGRGCDGINWEIQDCPTVAATGIATDKDPRFLREGLPTTTTTSSRKTREPAGRCCNPANGDDGWTGRDFGIAREYQKKSKQTAEEELLCSAVEWTNSSSSSSSRRRQRAADIRSAADLEVRQGLGAGVARKSPETNSPLTLSCSTA</sequence>
<organism evidence="3">
    <name type="scientific">Ajellomyces capsulatus (strain H88)</name>
    <name type="common">Darling's disease fungus</name>
    <name type="synonym">Histoplasma capsulatum</name>
    <dbReference type="NCBI Taxonomy" id="544711"/>
    <lineage>
        <taxon>Eukaryota</taxon>
        <taxon>Fungi</taxon>
        <taxon>Dikarya</taxon>
        <taxon>Ascomycota</taxon>
        <taxon>Pezizomycotina</taxon>
        <taxon>Eurotiomycetes</taxon>
        <taxon>Eurotiomycetidae</taxon>
        <taxon>Onygenales</taxon>
        <taxon>Ajellomycetaceae</taxon>
        <taxon>Histoplasma</taxon>
    </lineage>
</organism>
<protein>
    <submittedName>
        <fullName evidence="2">Predicted protein</fullName>
    </submittedName>
</protein>
<feature type="compositionally biased region" description="Basic and acidic residues" evidence="1">
    <location>
        <begin position="131"/>
        <end position="143"/>
    </location>
</feature>
<name>F0UHS6_AJEC8</name>
<dbReference type="AlphaFoldDB" id="F0UHS6"/>
<dbReference type="HOGENOM" id="CLU_1578052_0_0_1"/>
<dbReference type="Proteomes" id="UP000008142">
    <property type="component" value="Unassembled WGS sequence"/>
</dbReference>
<feature type="region of interest" description="Disordered" evidence="1">
    <location>
        <begin position="116"/>
        <end position="169"/>
    </location>
</feature>